<dbReference type="Pfam" id="PF00724">
    <property type="entry name" value="Oxidored_FMN"/>
    <property type="match status" value="1"/>
</dbReference>
<keyword evidence="8" id="KW-1185">Reference proteome</keyword>
<name>A0ABR7KXS9_9SPHI</name>
<dbReference type="RefSeq" id="WP_187073341.1">
    <property type="nucleotide sequence ID" value="NZ_JACRYL010000030.1"/>
</dbReference>
<dbReference type="SUPFAM" id="SSF51395">
    <property type="entry name" value="FMN-linked oxidoreductases"/>
    <property type="match status" value="1"/>
</dbReference>
<accession>A0ABR7KXS9</accession>
<keyword evidence="5" id="KW-0560">Oxidoreductase</keyword>
<keyword evidence="4" id="KW-0521">NADP</keyword>
<dbReference type="InterPro" id="IPR044152">
    <property type="entry name" value="YqjM-like"/>
</dbReference>
<evidence type="ECO:0000256" key="1">
    <source>
        <dbReference type="ARBA" id="ARBA00001917"/>
    </source>
</evidence>
<evidence type="ECO:0000256" key="3">
    <source>
        <dbReference type="ARBA" id="ARBA00022643"/>
    </source>
</evidence>
<dbReference type="PANTHER" id="PTHR43303">
    <property type="entry name" value="NADPH DEHYDROGENASE C23G7.10C-RELATED"/>
    <property type="match status" value="1"/>
</dbReference>
<comment type="caution">
    <text evidence="7">The sequence shown here is derived from an EMBL/GenBank/DDBJ whole genome shotgun (WGS) entry which is preliminary data.</text>
</comment>
<gene>
    <name evidence="7" type="ORF">H7U22_21085</name>
</gene>
<evidence type="ECO:0000256" key="2">
    <source>
        <dbReference type="ARBA" id="ARBA00022630"/>
    </source>
</evidence>
<dbReference type="Gene3D" id="3.20.20.70">
    <property type="entry name" value="Aldolase class I"/>
    <property type="match status" value="1"/>
</dbReference>
<protein>
    <submittedName>
        <fullName evidence="7">NADH:flavin oxidoreductase</fullName>
    </submittedName>
</protein>
<keyword evidence="2" id="KW-0285">Flavoprotein</keyword>
<proteinExistence type="predicted"/>
<comment type="cofactor">
    <cofactor evidence="1">
        <name>FMN</name>
        <dbReference type="ChEBI" id="CHEBI:58210"/>
    </cofactor>
</comment>
<dbReference type="EMBL" id="JACRYL010000030">
    <property type="protein sequence ID" value="MBC6112924.1"/>
    <property type="molecule type" value="Genomic_DNA"/>
</dbReference>
<dbReference type="PANTHER" id="PTHR43303:SF4">
    <property type="entry name" value="NADPH DEHYDROGENASE C23G7.10C-RELATED"/>
    <property type="match status" value="1"/>
</dbReference>
<dbReference type="CDD" id="cd02803">
    <property type="entry name" value="OYE_like_FMN_family"/>
    <property type="match status" value="1"/>
</dbReference>
<evidence type="ECO:0000256" key="5">
    <source>
        <dbReference type="ARBA" id="ARBA00023002"/>
    </source>
</evidence>
<dbReference type="InterPro" id="IPR001155">
    <property type="entry name" value="OxRdtase_FMN_N"/>
</dbReference>
<evidence type="ECO:0000313" key="7">
    <source>
        <dbReference type="EMBL" id="MBC6112924.1"/>
    </source>
</evidence>
<feature type="domain" description="NADH:flavin oxidoreductase/NADH oxidase N-terminal" evidence="6">
    <location>
        <begin position="13"/>
        <end position="343"/>
    </location>
</feature>
<dbReference type="Proteomes" id="UP000652755">
    <property type="component" value="Unassembled WGS sequence"/>
</dbReference>
<organism evidence="7 8">
    <name type="scientific">Pedobacter fastidiosus</name>
    <dbReference type="NCBI Taxonomy" id="2765361"/>
    <lineage>
        <taxon>Bacteria</taxon>
        <taxon>Pseudomonadati</taxon>
        <taxon>Bacteroidota</taxon>
        <taxon>Sphingobacteriia</taxon>
        <taxon>Sphingobacteriales</taxon>
        <taxon>Sphingobacteriaceae</taxon>
        <taxon>Pedobacter</taxon>
    </lineage>
</organism>
<reference evidence="7 8" key="1">
    <citation type="submission" date="2020-08" db="EMBL/GenBank/DDBJ databases">
        <authorList>
            <person name="Sun Q."/>
            <person name="Inoue M."/>
        </authorList>
    </citation>
    <scope>NUCLEOTIDE SEQUENCE [LARGE SCALE GENOMIC DNA]</scope>
    <source>
        <strain evidence="7 8">CCM 8938</strain>
    </source>
</reference>
<sequence>MKFKKQTKKHPFFQKAKIWQRELINRTVVAPMSRVSATEDGLATDEMMDYYSAFATGGFGVIITEGIYTDVYGSKSYDNQPGLTDFEQCASWGKITQAIHHAPTLVFAQLMHGGALSQNSKNTLAPSAIKPVGLKMTSYGGEGDFNLPKEMDLTDIQRMQQGFINGAINAHKAGFDGVEIHCANGYLLDQFLTPELNHRKDLYGGLMQNRFRVIAEIIDGIRNSVPKDFIVGLRVSEGKVNNLTYRWANGIETAKELAKEIKASLPDFVHVAVQTGEWERDSFYGDGISLASVMRKVTGLPVIANGGFHNLCQAESALNNNHADLLAIGKAALADPNWVVKTFNDLHTIPFHQDMLWPEANITHTQKIIQKLNQEKQ</sequence>
<keyword evidence="3" id="KW-0288">FMN</keyword>
<evidence type="ECO:0000256" key="4">
    <source>
        <dbReference type="ARBA" id="ARBA00022857"/>
    </source>
</evidence>
<evidence type="ECO:0000259" key="6">
    <source>
        <dbReference type="Pfam" id="PF00724"/>
    </source>
</evidence>
<evidence type="ECO:0000313" key="8">
    <source>
        <dbReference type="Proteomes" id="UP000652755"/>
    </source>
</evidence>
<dbReference type="InterPro" id="IPR013785">
    <property type="entry name" value="Aldolase_TIM"/>
</dbReference>